<dbReference type="GO" id="GO:0098703">
    <property type="term" value="P:calcium ion import across plasma membrane"/>
    <property type="evidence" value="ECO:0007669"/>
    <property type="project" value="InterPro"/>
</dbReference>
<comment type="caution">
    <text evidence="9">The sequence shown here is derived from an EMBL/GenBank/DDBJ whole genome shotgun (WGS) entry which is preliminary data.</text>
</comment>
<evidence type="ECO:0000313" key="10">
    <source>
        <dbReference type="Proteomes" id="UP000694255"/>
    </source>
</evidence>
<dbReference type="GO" id="GO:0016887">
    <property type="term" value="F:ATP hydrolysis activity"/>
    <property type="evidence" value="ECO:0007669"/>
    <property type="project" value="InterPro"/>
</dbReference>
<dbReference type="RefSeq" id="XP_049265036.1">
    <property type="nucleotide sequence ID" value="XM_049405363.1"/>
</dbReference>
<proteinExistence type="inferred from homology"/>
<evidence type="ECO:0000259" key="8">
    <source>
        <dbReference type="SMART" id="SM00382"/>
    </source>
</evidence>
<dbReference type="InterPro" id="IPR003959">
    <property type="entry name" value="ATPase_AAA_core"/>
</dbReference>
<sequence>MDIYQFDNEALSDNSTTVSISNIHERDDDHSTGLQDFTPIRDSILQSQVKYYSFNVNKTGVGESYQLIVFLTGNICSQPQGINPNETSLAVYYSFNSTMFTNNEIGQMKLFQSGYFQALAALEPSETTASAPKTQPVEQTVLYIAVRAPQNTNLTAEWTYQIGVSQNDLVFQWDETSAVSVVDADDTNVLLITRNLTVDTDDISSLNDSQVPYSVYVYPYEFKDYFAGINNSWCAVRNGPSIFGPGDYNTSYTNRTGGIHQQIFISGLNSSTKYIAYTINDNYGTEYGGSVFHPFEFETMESSPCQLIYDLEFCQSVAYSVPAPGNSTGPNRDKNATKWLYDSYAQDLYTNFSKALMQIACDTVPEAIFSNLKTCDDCADSYKDWLCSVSIPRCSTKNITGYKYRKDKEDHRNDFIRDVIQPDQPYYEVLPCIGVCNAIVRDCPAQFGFECPTKNESIALSYYWPRKGQANEQWPSCNRVGKMVVKIQSAGNKRMVINWVLLCLNVYGQQEIVDTVRKFVQTGKLPHLLFYGPPGTGKTSTIVALAREIYGSNYRNMVLELNASDDRGIDVVRNQIKNFASTRQIFSTNAFKLIILDEADAMTSVAQNSLRRIIEKFTKNCRFCILANYSHKLNPALISRCTRFRFHPIDEAAIKSRIENVITKEHVKIDNDALDALLKLSKGDMRRALNVLQACKSAIGVDNPHDSIDLDMIYECIGAPHPQDIETVLDSILKDDWTTAYITINKFKTVKGLALIDLIAGFIEILNNYKLKPKTRIEIFKNLSDIEYGISKGGNDKIQSSAIIGVIKNAMENEQ</sequence>
<feature type="domain" description="AAA+ ATPase" evidence="8">
    <location>
        <begin position="524"/>
        <end position="652"/>
    </location>
</feature>
<dbReference type="OrthoDB" id="4199794at2759"/>
<dbReference type="FunFam" id="1.10.8.60:FF:000028">
    <property type="entry name" value="Replication factor C subunit 5"/>
    <property type="match status" value="1"/>
</dbReference>
<dbReference type="FunFam" id="1.20.272.10:FF:000004">
    <property type="entry name" value="Replication factor C subunit 5"/>
    <property type="match status" value="1"/>
</dbReference>
<dbReference type="GeneID" id="73468487"/>
<dbReference type="PANTHER" id="PTHR39142:SF1">
    <property type="entry name" value="AEL197CP"/>
    <property type="match status" value="1"/>
</dbReference>
<dbReference type="GO" id="GO:0005634">
    <property type="term" value="C:nucleus"/>
    <property type="evidence" value="ECO:0007669"/>
    <property type="project" value="UniProtKB-SubCell"/>
</dbReference>
<evidence type="ECO:0000313" key="9">
    <source>
        <dbReference type="EMBL" id="KAG7664804.1"/>
    </source>
</evidence>
<gene>
    <name evidence="9" type="ORF">J8A68_001686</name>
</gene>
<dbReference type="InterPro" id="IPR013748">
    <property type="entry name" value="Rep_factorC_C"/>
</dbReference>
<dbReference type="NCBIfam" id="NF001679">
    <property type="entry name" value="PRK00440.1"/>
    <property type="match status" value="1"/>
</dbReference>
<protein>
    <recommendedName>
        <fullName evidence="7">Replication factor C subunit 3</fullName>
    </recommendedName>
</protein>
<keyword evidence="3" id="KW-0235">DNA replication</keyword>
<reference evidence="9 10" key="1">
    <citation type="journal article" date="2021" name="DNA Res.">
        <title>Genome analysis of Candida subhashii reveals its hybrid nature and dual mitochondrial genome conformations.</title>
        <authorList>
            <person name="Mixao V."/>
            <person name="Hegedusova E."/>
            <person name="Saus E."/>
            <person name="Pryszcz L.P."/>
            <person name="Cillingova A."/>
            <person name="Nosek J."/>
            <person name="Gabaldon T."/>
        </authorList>
    </citation>
    <scope>NUCLEOTIDE SEQUENCE [LARGE SCALE GENOMIC DNA]</scope>
    <source>
        <strain evidence="9 10">CBS 10753</strain>
    </source>
</reference>
<dbReference type="EMBL" id="JAGSYN010000064">
    <property type="protein sequence ID" value="KAG7664804.1"/>
    <property type="molecule type" value="Genomic_DNA"/>
</dbReference>
<comment type="subcellular location">
    <subcellularLocation>
        <location evidence="1">Nucleus</location>
    </subcellularLocation>
</comment>
<accession>A0A8J5V3V0</accession>
<dbReference type="GO" id="GO:0031391">
    <property type="term" value="C:Elg1 RFC-like complex"/>
    <property type="evidence" value="ECO:0007669"/>
    <property type="project" value="UniProtKB-ARBA"/>
</dbReference>
<dbReference type="PANTHER" id="PTHR39142">
    <property type="entry name" value="MID1P"/>
    <property type="match status" value="1"/>
</dbReference>
<keyword evidence="6" id="KW-0539">Nucleus</keyword>
<evidence type="ECO:0000256" key="6">
    <source>
        <dbReference type="ARBA" id="ARBA00023242"/>
    </source>
</evidence>
<dbReference type="Pfam" id="PF00004">
    <property type="entry name" value="AAA"/>
    <property type="match status" value="1"/>
</dbReference>
<dbReference type="Pfam" id="PF12929">
    <property type="entry name" value="Mid1"/>
    <property type="match status" value="1"/>
</dbReference>
<dbReference type="CDD" id="cd00009">
    <property type="entry name" value="AAA"/>
    <property type="match status" value="1"/>
</dbReference>
<dbReference type="GO" id="GO:0006271">
    <property type="term" value="P:DNA strand elongation involved in DNA replication"/>
    <property type="evidence" value="ECO:0007669"/>
    <property type="project" value="UniProtKB-ARBA"/>
</dbReference>
<dbReference type="FunFam" id="3.40.50.300:FF:000129">
    <property type="entry name" value="Replication factor C subunit 5"/>
    <property type="match status" value="1"/>
</dbReference>
<organism evidence="9 10">
    <name type="scientific">[Candida] subhashii</name>
    <dbReference type="NCBI Taxonomy" id="561895"/>
    <lineage>
        <taxon>Eukaryota</taxon>
        <taxon>Fungi</taxon>
        <taxon>Dikarya</taxon>
        <taxon>Ascomycota</taxon>
        <taxon>Saccharomycotina</taxon>
        <taxon>Pichiomycetes</taxon>
        <taxon>Debaryomycetaceae</taxon>
        <taxon>Spathaspora</taxon>
    </lineage>
</organism>
<name>A0A8J5V3V0_9ASCO</name>
<dbReference type="Pfam" id="PF08542">
    <property type="entry name" value="Rep_fac_C"/>
    <property type="match status" value="1"/>
</dbReference>
<dbReference type="InterPro" id="IPR047854">
    <property type="entry name" value="RFC_lid"/>
</dbReference>
<dbReference type="GO" id="GO:0005262">
    <property type="term" value="F:calcium channel activity"/>
    <property type="evidence" value="ECO:0007669"/>
    <property type="project" value="InterPro"/>
</dbReference>
<dbReference type="InterPro" id="IPR003593">
    <property type="entry name" value="AAA+_ATPase"/>
</dbReference>
<evidence type="ECO:0000256" key="2">
    <source>
        <dbReference type="ARBA" id="ARBA00005378"/>
    </source>
</evidence>
<keyword evidence="5" id="KW-0067">ATP-binding</keyword>
<dbReference type="GO" id="GO:0005524">
    <property type="term" value="F:ATP binding"/>
    <property type="evidence" value="ECO:0007669"/>
    <property type="project" value="UniProtKB-KW"/>
</dbReference>
<dbReference type="AlphaFoldDB" id="A0A8J5V3V0"/>
<comment type="similarity">
    <text evidence="2">Belongs to the activator 1 small subunits family.</text>
</comment>
<dbReference type="Pfam" id="PF25361">
    <property type="entry name" value="AAA_lid_RFC1"/>
    <property type="match status" value="1"/>
</dbReference>
<evidence type="ECO:0000256" key="5">
    <source>
        <dbReference type="ARBA" id="ARBA00022840"/>
    </source>
</evidence>
<dbReference type="CDD" id="cd18140">
    <property type="entry name" value="HLD_clamp_RFC"/>
    <property type="match status" value="1"/>
</dbReference>
<dbReference type="SMART" id="SM00382">
    <property type="entry name" value="AAA"/>
    <property type="match status" value="1"/>
</dbReference>
<keyword evidence="4" id="KW-0547">Nucleotide-binding</keyword>
<evidence type="ECO:0000256" key="1">
    <source>
        <dbReference type="ARBA" id="ARBA00004123"/>
    </source>
</evidence>
<dbReference type="InterPro" id="IPR024338">
    <property type="entry name" value="MID1/Yam8"/>
</dbReference>
<dbReference type="Proteomes" id="UP000694255">
    <property type="component" value="Unassembled WGS sequence"/>
</dbReference>
<evidence type="ECO:0000256" key="7">
    <source>
        <dbReference type="ARBA" id="ARBA00070184"/>
    </source>
</evidence>
<evidence type="ECO:0000256" key="3">
    <source>
        <dbReference type="ARBA" id="ARBA00022705"/>
    </source>
</evidence>
<evidence type="ECO:0000256" key="4">
    <source>
        <dbReference type="ARBA" id="ARBA00022741"/>
    </source>
</evidence>
<keyword evidence="10" id="KW-1185">Reference proteome</keyword>